<dbReference type="InterPro" id="IPR010920">
    <property type="entry name" value="LSM_dom_sf"/>
</dbReference>
<comment type="caution">
    <text evidence="13">The sequence shown here is derived from an EMBL/GenBank/DDBJ whole genome shotgun (WGS) entry which is preliminary data.</text>
</comment>
<dbReference type="Pfam" id="PF21088">
    <property type="entry name" value="MS_channel_1st"/>
    <property type="match status" value="1"/>
</dbReference>
<dbReference type="SUPFAM" id="SSF82861">
    <property type="entry name" value="Mechanosensitive channel protein MscS (YggB), transmembrane region"/>
    <property type="match status" value="1"/>
</dbReference>
<feature type="transmembrane region" description="Helical" evidence="8">
    <location>
        <begin position="131"/>
        <end position="153"/>
    </location>
</feature>
<feature type="transmembrane region" description="Helical" evidence="8">
    <location>
        <begin position="577"/>
        <end position="596"/>
    </location>
</feature>
<dbReference type="PANTHER" id="PTHR30460">
    <property type="entry name" value="MODERATE CONDUCTANCE MECHANOSENSITIVE CHANNEL YBIO"/>
    <property type="match status" value="1"/>
</dbReference>
<feature type="transmembrane region" description="Helical" evidence="8">
    <location>
        <begin position="362"/>
        <end position="382"/>
    </location>
</feature>
<dbReference type="GO" id="GO:0008381">
    <property type="term" value="F:mechanosensitive monoatomic ion channel activity"/>
    <property type="evidence" value="ECO:0007669"/>
    <property type="project" value="InterPro"/>
</dbReference>
<dbReference type="PANTHER" id="PTHR30460:SF0">
    <property type="entry name" value="MODERATE CONDUCTANCE MECHANOSENSITIVE CHANNEL YBIO"/>
    <property type="match status" value="1"/>
</dbReference>
<feature type="domain" description="Mechanosensitive ion channel MscS" evidence="9">
    <location>
        <begin position="623"/>
        <end position="687"/>
    </location>
</feature>
<dbReference type="InterPro" id="IPR057485">
    <property type="entry name" value="YbiO-like_TM1"/>
</dbReference>
<dbReference type="InterPro" id="IPR006685">
    <property type="entry name" value="MscS_channel_2nd"/>
</dbReference>
<dbReference type="Pfam" id="PF25392">
    <property type="entry name" value="MS_channel_TM1"/>
    <property type="match status" value="1"/>
</dbReference>
<feature type="transmembrane region" description="Helical" evidence="8">
    <location>
        <begin position="439"/>
        <end position="461"/>
    </location>
</feature>
<keyword evidence="4 8" id="KW-0812">Transmembrane</keyword>
<evidence type="ECO:0000256" key="3">
    <source>
        <dbReference type="ARBA" id="ARBA00022475"/>
    </source>
</evidence>
<dbReference type="InterPro" id="IPR049142">
    <property type="entry name" value="MS_channel_1st"/>
</dbReference>
<evidence type="ECO:0000313" key="13">
    <source>
        <dbReference type="EMBL" id="GAJ29531.1"/>
    </source>
</evidence>
<dbReference type="AlphaFoldDB" id="A0A023D6U5"/>
<dbReference type="EMBL" id="BAND01000064">
    <property type="protein sequence ID" value="GAJ29531.1"/>
    <property type="molecule type" value="Genomic_DNA"/>
</dbReference>
<feature type="region of interest" description="Disordered" evidence="7">
    <location>
        <begin position="801"/>
        <end position="822"/>
    </location>
</feature>
<dbReference type="SUPFAM" id="SSF82689">
    <property type="entry name" value="Mechanosensitive channel protein MscS (YggB), C-terminal domain"/>
    <property type="match status" value="1"/>
</dbReference>
<evidence type="ECO:0000256" key="6">
    <source>
        <dbReference type="ARBA" id="ARBA00023136"/>
    </source>
</evidence>
<dbReference type="Gene3D" id="3.30.70.100">
    <property type="match status" value="1"/>
</dbReference>
<feature type="domain" description="Mechanosensitive ion channel MscS C-terminal" evidence="10">
    <location>
        <begin position="697"/>
        <end position="780"/>
    </location>
</feature>
<dbReference type="InterPro" id="IPR011066">
    <property type="entry name" value="MscS_channel_C_sf"/>
</dbReference>
<dbReference type="SUPFAM" id="SSF50182">
    <property type="entry name" value="Sm-like ribonucleoproteins"/>
    <property type="match status" value="1"/>
</dbReference>
<feature type="region of interest" description="Disordered" evidence="7">
    <location>
        <begin position="175"/>
        <end position="194"/>
    </location>
</feature>
<feature type="transmembrane region" description="Helical" evidence="8">
    <location>
        <begin position="332"/>
        <end position="350"/>
    </location>
</feature>
<feature type="domain" description="Moderate conductance mechanosensitive channel YbiO-like transmembrane helix 1" evidence="12">
    <location>
        <begin position="441"/>
        <end position="511"/>
    </location>
</feature>
<name>A0A023D6U5_ACIMT</name>
<evidence type="ECO:0000259" key="11">
    <source>
        <dbReference type="Pfam" id="PF21088"/>
    </source>
</evidence>
<feature type="transmembrane region" description="Helical" evidence="8">
    <location>
        <begin position="403"/>
        <end position="427"/>
    </location>
</feature>
<keyword evidence="6 8" id="KW-0472">Membrane</keyword>
<organism evidence="13 14">
    <name type="scientific">Acidomonas methanolica NBRC 104435</name>
    <dbReference type="NCBI Taxonomy" id="1231351"/>
    <lineage>
        <taxon>Bacteria</taxon>
        <taxon>Pseudomonadati</taxon>
        <taxon>Pseudomonadota</taxon>
        <taxon>Alphaproteobacteria</taxon>
        <taxon>Acetobacterales</taxon>
        <taxon>Acetobacteraceae</taxon>
        <taxon>Acidomonas</taxon>
    </lineage>
</organism>
<evidence type="ECO:0000256" key="2">
    <source>
        <dbReference type="ARBA" id="ARBA00008017"/>
    </source>
</evidence>
<dbReference type="InterPro" id="IPR023408">
    <property type="entry name" value="MscS_beta-dom_sf"/>
</dbReference>
<evidence type="ECO:0000256" key="7">
    <source>
        <dbReference type="SAM" id="MobiDB-lite"/>
    </source>
</evidence>
<comment type="subcellular location">
    <subcellularLocation>
        <location evidence="1">Cell membrane</location>
        <topology evidence="1">Multi-pass membrane protein</topology>
    </subcellularLocation>
</comment>
<evidence type="ECO:0000313" key="14">
    <source>
        <dbReference type="Proteomes" id="UP000019760"/>
    </source>
</evidence>
<dbReference type="Pfam" id="PF21082">
    <property type="entry name" value="MS_channel_3rd"/>
    <property type="match status" value="1"/>
</dbReference>
<comment type="similarity">
    <text evidence="2">Belongs to the MscS (TC 1.A.23) family.</text>
</comment>
<dbReference type="Gene3D" id="1.10.287.1260">
    <property type="match status" value="1"/>
</dbReference>
<keyword evidence="5 8" id="KW-1133">Transmembrane helix</keyword>
<dbReference type="InterPro" id="IPR049278">
    <property type="entry name" value="MS_channel_C"/>
</dbReference>
<proteinExistence type="inferred from homology"/>
<evidence type="ECO:0000259" key="10">
    <source>
        <dbReference type="Pfam" id="PF21082"/>
    </source>
</evidence>
<dbReference type="Proteomes" id="UP000019760">
    <property type="component" value="Unassembled WGS sequence"/>
</dbReference>
<dbReference type="InterPro" id="IPR011014">
    <property type="entry name" value="MscS_channel_TM-2"/>
</dbReference>
<evidence type="ECO:0000256" key="4">
    <source>
        <dbReference type="ARBA" id="ARBA00022692"/>
    </source>
</evidence>
<dbReference type="InterPro" id="IPR045276">
    <property type="entry name" value="YbiO_bact"/>
</dbReference>
<feature type="transmembrane region" description="Helical" evidence="8">
    <location>
        <begin position="526"/>
        <end position="547"/>
    </location>
</feature>
<evidence type="ECO:0000256" key="8">
    <source>
        <dbReference type="SAM" id="Phobius"/>
    </source>
</evidence>
<sequence>MPTALACPAFAQAGAGKAAPQLSDAQAQQLLGVLNDATKRKQFVETLQNLVQAQSGAVSTSPATSSAAAVAKPLEPNSLGIQLLGGATTVGTVVARRSSEIARTILDFREVRGWSRQITTDDAKRAEVLKILLRAVVFIAVATGLYLLAALCIRRPKSGLSRAAQRRWEAERATVARDQREAENAAQRDARERTTQAVIAQGSAEGMASNAQDAAIEVDKVRAEVADEKAARIRHQGALSRLLVSIRRTPFAAGCLLLDLIPIAMIFLAATGLIAVDPAGDRGTEEIVRALATCGVITTGLLALAGIVIAPRQPWMRLINLTDWAAKFLYRWICRIVTVSGVGTAVIVLLKECFLPDHVIAALLKILALAVHLLIAAMIIYARAPVAAFCVRVAKGEYATRALAVFARVWWIVALFFDLGLWLVWAAGIRDGYEEIWTFFLRSVIALVIVRLIAIAAYGLLERGFRKAPELGIVSEEISARFGVYYPILRRIVGVVIFLLGVFAFALAWGAPIDQIFGQDRLGRRLFVSLLTVLVTLVIATVVWEIVNIAIERQVKRVSDQEDGVVKVARIRTLQPMMRILLLFVLASVLILTILSEIGVNVAPLLAGASIFGVALGFGSQKLVQDFINGIFLLMENALTVGDAVTLNGVGGVVERLSVRTVHVRGSDGSMNIFPFSSLSLITNFNRDYAKALIAAEVSYDTNTDDVARALADITAEMREDEAFRDVILGDFELWGVDSFNDSSITVKGAIKTLTSARWPVFREFNRRMKKCFDARGIDMPFPTRTVQIDGLDELIDVRQTQQETPKPDDSSHVAALPSPPS</sequence>
<reference evidence="13 14" key="2">
    <citation type="journal article" date="2014" name="FEMS Microbiol. Lett.">
        <title>Draft genomic DNA sequence of the facultatively methylotrophic bacterium Acidomonas methanolica type strain MB58.</title>
        <authorList>
            <person name="Higashiura N."/>
            <person name="Hadano H."/>
            <person name="Hirakawa H."/>
            <person name="Matsutani M."/>
            <person name="Takabe S."/>
            <person name="Matsushita K."/>
            <person name="Azuma Y."/>
        </authorList>
    </citation>
    <scope>NUCLEOTIDE SEQUENCE [LARGE SCALE GENOMIC DNA]</scope>
    <source>
        <strain evidence="13 14">MB58</strain>
    </source>
</reference>
<dbReference type="Pfam" id="PF00924">
    <property type="entry name" value="MS_channel_2nd"/>
    <property type="match status" value="1"/>
</dbReference>
<dbReference type="GO" id="GO:0005886">
    <property type="term" value="C:plasma membrane"/>
    <property type="evidence" value="ECO:0007669"/>
    <property type="project" value="UniProtKB-SubCell"/>
</dbReference>
<feature type="transmembrane region" description="Helical" evidence="8">
    <location>
        <begin position="251"/>
        <end position="275"/>
    </location>
</feature>
<feature type="domain" description="Mechanosensitive ion channel transmembrane helices 2/3" evidence="11">
    <location>
        <begin position="581"/>
        <end position="621"/>
    </location>
</feature>
<evidence type="ECO:0000259" key="12">
    <source>
        <dbReference type="Pfam" id="PF25392"/>
    </source>
</evidence>
<keyword evidence="14" id="KW-1185">Reference proteome</keyword>
<reference evidence="14" key="1">
    <citation type="journal article" date="2014" name="FEMS Microbiol. Lett.">
        <title>Draft Genomic DNA Sequence of the Facultatively Methylotrophic Bacterium Acidomonas methanolica type strain MB58.</title>
        <authorList>
            <person name="Higashiura N."/>
            <person name="Hadano H."/>
            <person name="Hirakawa H."/>
            <person name="Matsutani M."/>
            <person name="Takabe S."/>
            <person name="Matsushita K."/>
            <person name="Azuma Y."/>
        </authorList>
    </citation>
    <scope>NUCLEOTIDE SEQUENCE [LARGE SCALE GENOMIC DNA]</scope>
    <source>
        <strain evidence="14">MB58</strain>
    </source>
</reference>
<protein>
    <submittedName>
        <fullName evidence="13">Mechanosensitive ion channel small-conductance MscS</fullName>
    </submittedName>
</protein>
<dbReference type="RefSeq" id="WP_158310328.1">
    <property type="nucleotide sequence ID" value="NZ_BAND01000064.1"/>
</dbReference>
<keyword evidence="3" id="KW-1003">Cell membrane</keyword>
<dbReference type="Gene3D" id="2.30.30.60">
    <property type="match status" value="1"/>
</dbReference>
<evidence type="ECO:0000256" key="5">
    <source>
        <dbReference type="ARBA" id="ARBA00022989"/>
    </source>
</evidence>
<evidence type="ECO:0000259" key="9">
    <source>
        <dbReference type="Pfam" id="PF00924"/>
    </source>
</evidence>
<accession>A0A023D6U5</accession>
<feature type="transmembrane region" description="Helical" evidence="8">
    <location>
        <begin position="488"/>
        <end position="511"/>
    </location>
</feature>
<feature type="transmembrane region" description="Helical" evidence="8">
    <location>
        <begin position="287"/>
        <end position="311"/>
    </location>
</feature>
<evidence type="ECO:0000256" key="1">
    <source>
        <dbReference type="ARBA" id="ARBA00004651"/>
    </source>
</evidence>
<gene>
    <name evidence="13" type="ORF">Amme_064_025</name>
</gene>